<feature type="region of interest" description="Disordered" evidence="7">
    <location>
        <begin position="261"/>
        <end position="294"/>
    </location>
</feature>
<dbReference type="PANTHER" id="PTHR23080">
    <property type="entry name" value="THAP DOMAIN PROTEIN"/>
    <property type="match status" value="1"/>
</dbReference>
<keyword evidence="5 6" id="KW-0238">DNA-binding</keyword>
<feature type="region of interest" description="Disordered" evidence="7">
    <location>
        <begin position="171"/>
        <end position="239"/>
    </location>
</feature>
<feature type="compositionally biased region" description="Polar residues" evidence="7">
    <location>
        <begin position="219"/>
        <end position="231"/>
    </location>
</feature>
<dbReference type="Pfam" id="PF13359">
    <property type="entry name" value="DDE_Tnp_4"/>
    <property type="match status" value="1"/>
</dbReference>
<organism evidence="9 10">
    <name type="scientific">Plakobranchus ocellatus</name>
    <dbReference type="NCBI Taxonomy" id="259542"/>
    <lineage>
        <taxon>Eukaryota</taxon>
        <taxon>Metazoa</taxon>
        <taxon>Spiralia</taxon>
        <taxon>Lophotrochozoa</taxon>
        <taxon>Mollusca</taxon>
        <taxon>Gastropoda</taxon>
        <taxon>Heterobranchia</taxon>
        <taxon>Euthyneura</taxon>
        <taxon>Panpulmonata</taxon>
        <taxon>Sacoglossa</taxon>
        <taxon>Placobranchoidea</taxon>
        <taxon>Plakobranchidae</taxon>
        <taxon>Plakobranchus</taxon>
    </lineage>
</organism>
<comment type="caution">
    <text evidence="9">The sequence shown here is derived from an EMBL/GenBank/DDBJ whole genome shotgun (WGS) entry which is preliminary data.</text>
</comment>
<evidence type="ECO:0000256" key="4">
    <source>
        <dbReference type="ARBA" id="ARBA00022833"/>
    </source>
</evidence>
<feature type="compositionally biased region" description="Polar residues" evidence="7">
    <location>
        <begin position="265"/>
        <end position="277"/>
    </location>
</feature>
<reference evidence="9 10" key="1">
    <citation type="journal article" date="2021" name="Elife">
        <title>Chloroplast acquisition without the gene transfer in kleptoplastic sea slugs, Plakobranchus ocellatus.</title>
        <authorList>
            <person name="Maeda T."/>
            <person name="Takahashi S."/>
            <person name="Yoshida T."/>
            <person name="Shimamura S."/>
            <person name="Takaki Y."/>
            <person name="Nagai Y."/>
            <person name="Toyoda A."/>
            <person name="Suzuki Y."/>
            <person name="Arimoto A."/>
            <person name="Ishii H."/>
            <person name="Satoh N."/>
            <person name="Nishiyama T."/>
            <person name="Hasebe M."/>
            <person name="Maruyama T."/>
            <person name="Minagawa J."/>
            <person name="Obokata J."/>
            <person name="Shigenobu S."/>
        </authorList>
    </citation>
    <scope>NUCLEOTIDE SEQUENCE [LARGE SCALE GENOMIC DNA]</scope>
</reference>
<dbReference type="AlphaFoldDB" id="A0AAV3XXA0"/>
<feature type="region of interest" description="Disordered" evidence="7">
    <location>
        <begin position="78"/>
        <end position="121"/>
    </location>
</feature>
<evidence type="ECO:0000256" key="3">
    <source>
        <dbReference type="ARBA" id="ARBA00022771"/>
    </source>
</evidence>
<evidence type="ECO:0000256" key="5">
    <source>
        <dbReference type="ARBA" id="ARBA00023125"/>
    </source>
</evidence>
<dbReference type="GO" id="GO:0003677">
    <property type="term" value="F:DNA binding"/>
    <property type="evidence" value="ECO:0007669"/>
    <property type="project" value="UniProtKB-UniRule"/>
</dbReference>
<gene>
    <name evidence="9" type="ORF">PoB_000127700</name>
</gene>
<dbReference type="SUPFAM" id="SSF57716">
    <property type="entry name" value="Glucocorticoid receptor-like (DNA-binding domain)"/>
    <property type="match status" value="1"/>
</dbReference>
<evidence type="ECO:0000256" key="7">
    <source>
        <dbReference type="SAM" id="MobiDB-lite"/>
    </source>
</evidence>
<sequence>MVVKRCSWGHCKSDSRYSYKEHMQGVTFIAFPKPKRQLERCMEWIRLCNRPHEKLNVNKIGKYHYVCSKHFLEGSDYPEPAGDAKPVRKRKAPAQRQAQNAKMSPQKRQKRSEQVAIDAPSSATDCQPVSLFQVLPCSSLSSSSLLRRVIETPLFGPSASTKLQTRVWTVTSKPPSEQSSETCSDIEIKTESTDESESICLISGSEQPTGWSPRDRTDCSSLPFSPQSPQYGSGLPVDVNQTHSQQSLQTFSNFMKTERMDENESISLVSGSEQPTGWSPSDRTDSSSWSVNPQSPTYISRLPLDINPTHSQQSSQTFSNFIKTESMDESESLPLVFQTPEPESESSIHTNPTHSQQPSQIFCSISKTAHTNQSASTCSTAESEQPAGPIPGYRISTFPLQLKFVSSQPTDGLSINITPTHSTLSSSLPHFTHLLSSPANSSPGKEKINCNSLASSHSTIVTQLQSLNSSSSSPLSLSKLPCSTTEKIINPEFSEDSPQLSALASPEKATAQMLAQPSSNPGTVQSPANSCLPDLKSLLAYSKNYVQKKQPHRAQCKSCHKDITLSQQETKWLKRSLFLQTILQSDKSCFFYTGIPTLKAFDQIFECLAPSFLNLLPVKGIDSRKEIDYKCEFVITLVKLRRGFPNRILCDLFAASQSSISTICSRWVQFLSDCFTPFIRWPSKEICKKNLPQAFQDFPNTRAVIDCAEYTFDRPPIPISPKNAFKTVSKRRNNLKQLIAIMPTGAIIFVSDVYDGSISEKSIVEKSGFLNLVEEGDEIMADRNFNIRHMLLQRKATLNIPSFTRGKRLSLSAFKRSRKVASVRVSVERAIRRMKTFRILSGLITLRLRRSLSQITRIIAFLCNLQRPLFK</sequence>
<feature type="compositionally biased region" description="Polar residues" evidence="7">
    <location>
        <begin position="345"/>
        <end position="359"/>
    </location>
</feature>
<dbReference type="InterPro" id="IPR027806">
    <property type="entry name" value="HARBI1_dom"/>
</dbReference>
<dbReference type="Proteomes" id="UP000735302">
    <property type="component" value="Unassembled WGS sequence"/>
</dbReference>
<accession>A0AAV3XXA0</accession>
<keyword evidence="3 6" id="KW-0863">Zinc-finger</keyword>
<feature type="domain" description="THAP-type" evidence="8">
    <location>
        <begin position="1"/>
        <end position="96"/>
    </location>
</feature>
<keyword evidence="2" id="KW-0479">Metal-binding</keyword>
<evidence type="ECO:0000313" key="9">
    <source>
        <dbReference type="EMBL" id="GFN74771.1"/>
    </source>
</evidence>
<evidence type="ECO:0000313" key="10">
    <source>
        <dbReference type="Proteomes" id="UP000735302"/>
    </source>
</evidence>
<feature type="compositionally biased region" description="Polar residues" evidence="7">
    <location>
        <begin position="171"/>
        <end position="183"/>
    </location>
</feature>
<feature type="compositionally biased region" description="Low complexity" evidence="7">
    <location>
        <begin position="278"/>
        <end position="290"/>
    </location>
</feature>
<keyword evidence="4" id="KW-0862">Zinc</keyword>
<name>A0AAV3XXA0_9GAST</name>
<evidence type="ECO:0000259" key="8">
    <source>
        <dbReference type="PROSITE" id="PS50950"/>
    </source>
</evidence>
<evidence type="ECO:0000256" key="2">
    <source>
        <dbReference type="ARBA" id="ARBA00022723"/>
    </source>
</evidence>
<dbReference type="GO" id="GO:0008270">
    <property type="term" value="F:zinc ion binding"/>
    <property type="evidence" value="ECO:0007669"/>
    <property type="project" value="UniProtKB-KW"/>
</dbReference>
<dbReference type="Pfam" id="PF05485">
    <property type="entry name" value="THAP"/>
    <property type="match status" value="1"/>
</dbReference>
<dbReference type="EMBL" id="BLXT01000167">
    <property type="protein sequence ID" value="GFN74771.1"/>
    <property type="molecule type" value="Genomic_DNA"/>
</dbReference>
<proteinExistence type="predicted"/>
<protein>
    <recommendedName>
        <fullName evidence="8">THAP-type domain-containing protein</fullName>
    </recommendedName>
</protein>
<keyword evidence="10" id="KW-1185">Reference proteome</keyword>
<dbReference type="PROSITE" id="PS50950">
    <property type="entry name" value="ZF_THAP"/>
    <property type="match status" value="1"/>
</dbReference>
<dbReference type="InterPro" id="IPR006612">
    <property type="entry name" value="THAP_Znf"/>
</dbReference>
<comment type="cofactor">
    <cofactor evidence="1">
        <name>a divalent metal cation</name>
        <dbReference type="ChEBI" id="CHEBI:60240"/>
    </cofactor>
</comment>
<evidence type="ECO:0000256" key="6">
    <source>
        <dbReference type="PROSITE-ProRule" id="PRU00309"/>
    </source>
</evidence>
<evidence type="ECO:0000256" key="1">
    <source>
        <dbReference type="ARBA" id="ARBA00001968"/>
    </source>
</evidence>
<feature type="region of interest" description="Disordered" evidence="7">
    <location>
        <begin position="329"/>
        <end position="359"/>
    </location>
</feature>